<sequence length="221" mass="23867">MTPELFANHIGTQFRAYAAGLLASYLQIQSAGPTPAAISEFRRVGTGNLHLLMDQASATGRELLGLLPFGERSEPRLLAFEHAMRIFASQVLVDLARRLAGGTERMANLLTRDAGAVGLLLQRKLAKPDLTLRDKGGRQWEADKLVAVVARDFAYQAEIDSQANAIEGDLAVVTYPNPHHAGYGRVLSLRGATEGYASFAALRSAIFHPNSTAALRPYVPS</sequence>
<evidence type="ECO:0000313" key="2">
    <source>
        <dbReference type="Proteomes" id="UP001246576"/>
    </source>
</evidence>
<comment type="caution">
    <text evidence="1">The sequence shown here is derived from an EMBL/GenBank/DDBJ whole genome shotgun (WGS) entry which is preliminary data.</text>
</comment>
<proteinExistence type="predicted"/>
<dbReference type="Proteomes" id="UP001246576">
    <property type="component" value="Unassembled WGS sequence"/>
</dbReference>
<protein>
    <submittedName>
        <fullName evidence="1">Uncharacterized protein</fullName>
    </submittedName>
</protein>
<dbReference type="RefSeq" id="WP_310839444.1">
    <property type="nucleotide sequence ID" value="NZ_JAVLSJ010000001.1"/>
</dbReference>
<keyword evidence="2" id="KW-1185">Reference proteome</keyword>
<reference evidence="1" key="1">
    <citation type="submission" date="2023-09" db="EMBL/GenBank/DDBJ databases">
        <title>Description of first Herbaspirillum huttiense subsp. nephrolepsisexaltata and Herbaspirillum huttiense subsp. lycopersicon.</title>
        <authorList>
            <person name="Poudel M."/>
            <person name="Sharma A."/>
            <person name="Goss E."/>
            <person name="Tapia J.H."/>
            <person name="Harmon C.M."/>
            <person name="Jones J.B."/>
        </authorList>
    </citation>
    <scope>NUCLEOTIDE SEQUENCE</scope>
    <source>
        <strain evidence="1">SE1</strain>
    </source>
</reference>
<organism evidence="1 2">
    <name type="scientific">Herbaspirillum huttiense subsp. lycopersici</name>
    <dbReference type="NCBI Taxonomy" id="3074428"/>
    <lineage>
        <taxon>Bacteria</taxon>
        <taxon>Pseudomonadati</taxon>
        <taxon>Pseudomonadota</taxon>
        <taxon>Betaproteobacteria</taxon>
        <taxon>Burkholderiales</taxon>
        <taxon>Oxalobacteraceae</taxon>
        <taxon>Herbaspirillum</taxon>
    </lineage>
</organism>
<dbReference type="EMBL" id="JAVLSJ010000001">
    <property type="protein sequence ID" value="MDR9847022.1"/>
    <property type="molecule type" value="Genomic_DNA"/>
</dbReference>
<evidence type="ECO:0000313" key="1">
    <source>
        <dbReference type="EMBL" id="MDR9847022.1"/>
    </source>
</evidence>
<name>A0ABU2EFV0_9BURK</name>
<gene>
    <name evidence="1" type="ORF">RI048_02230</name>
</gene>
<accession>A0ABU2EFV0</accession>